<keyword evidence="1" id="KW-1133">Transmembrane helix</keyword>
<proteinExistence type="predicted"/>
<name>A0A485L263_9STRA</name>
<evidence type="ECO:0000256" key="1">
    <source>
        <dbReference type="SAM" id="Phobius"/>
    </source>
</evidence>
<evidence type="ECO:0000313" key="3">
    <source>
        <dbReference type="EMBL" id="VFT91191.1"/>
    </source>
</evidence>
<gene>
    <name evidence="3" type="primary">Aste57867_14368</name>
    <name evidence="2" type="ORF">As57867_014314</name>
    <name evidence="3" type="ORF">ASTE57867_14368</name>
</gene>
<reference evidence="3 4" key="1">
    <citation type="submission" date="2019-03" db="EMBL/GenBank/DDBJ databases">
        <authorList>
            <person name="Gaulin E."/>
            <person name="Dumas B."/>
        </authorList>
    </citation>
    <scope>NUCLEOTIDE SEQUENCE [LARGE SCALE GENOMIC DNA]</scope>
    <source>
        <strain evidence="3">CBS 568.67</strain>
    </source>
</reference>
<keyword evidence="1" id="KW-0812">Transmembrane</keyword>
<dbReference type="EMBL" id="VJMH01005539">
    <property type="protein sequence ID" value="KAF0694770.1"/>
    <property type="molecule type" value="Genomic_DNA"/>
</dbReference>
<feature type="transmembrane region" description="Helical" evidence="1">
    <location>
        <begin position="505"/>
        <end position="521"/>
    </location>
</feature>
<evidence type="ECO:0000313" key="2">
    <source>
        <dbReference type="EMBL" id="KAF0694770.1"/>
    </source>
</evidence>
<accession>A0A485L263</accession>
<evidence type="ECO:0000313" key="4">
    <source>
        <dbReference type="Proteomes" id="UP000332933"/>
    </source>
</evidence>
<reference evidence="2" key="2">
    <citation type="submission" date="2019-06" db="EMBL/GenBank/DDBJ databases">
        <title>Genomics analysis of Aphanomyces spp. identifies a new class of oomycete effector associated with host adaptation.</title>
        <authorList>
            <person name="Gaulin E."/>
        </authorList>
    </citation>
    <scope>NUCLEOTIDE SEQUENCE</scope>
    <source>
        <strain evidence="2">CBS 578.67</strain>
    </source>
</reference>
<protein>
    <submittedName>
        <fullName evidence="3">Aste57867_14368 protein</fullName>
    </submittedName>
</protein>
<keyword evidence="1" id="KW-0472">Membrane</keyword>
<feature type="transmembrane region" description="Helical" evidence="1">
    <location>
        <begin position="324"/>
        <end position="347"/>
    </location>
</feature>
<dbReference type="Proteomes" id="UP000332933">
    <property type="component" value="Unassembled WGS sequence"/>
</dbReference>
<dbReference type="EMBL" id="CAADRA010005560">
    <property type="protein sequence ID" value="VFT91191.1"/>
    <property type="molecule type" value="Genomic_DNA"/>
</dbReference>
<keyword evidence="4" id="KW-1185">Reference proteome</keyword>
<organism evidence="3 4">
    <name type="scientific">Aphanomyces stellatus</name>
    <dbReference type="NCBI Taxonomy" id="120398"/>
    <lineage>
        <taxon>Eukaryota</taxon>
        <taxon>Sar</taxon>
        <taxon>Stramenopiles</taxon>
        <taxon>Oomycota</taxon>
        <taxon>Saprolegniomycetes</taxon>
        <taxon>Saprolegniales</taxon>
        <taxon>Verrucalvaceae</taxon>
        <taxon>Aphanomyces</taxon>
    </lineage>
</organism>
<sequence length="740" mass="82235">MPKTLVANANRAFACLAAIYIIYSEFEGSLATKRMLMGVSSAHTLSNTYGSPLAVPFLSALLANTTVVHAAIDTLAQLQGANTSNSTVVYIDGDPPSVSFNAMCSQSSTADFLYDPTVLLPLLGHILAPTSLLQNAPLVFVDCFYDGRILNDTTTLKVVLVDPAFTTITTLLVQTLTISRCSPRVPQWPRHIYNHTAGFVHPRCPCLSWSPMHVRRHVHDDNWARISIRSQRFRARQHVTHANFKWSMSLTPTSSGAWPAHIVSTGEDITLMATEGIYRSAPDVQGSYDLYWWNLSLDPVAFMAETTYMTIFHIKDNWGFFRCFLGLGIAFNLLMTGLVSLVVMFNLYRHNRVLWLPDLYPTIQRRAALRVILLVADCVANRWWYPFQYAFNEAKMRAGYGGGMFLHEMVRADGLMVCLAITQATAAALRVRVRVHVTVFLFFLCFYWHDELLDCTNFFGAATSEYATASYMAQIITDCSIPNTMNVWAWIQVDETNFTLMVHEYAWLFVAIGVNVGFVLVEKLAARGVDRANTATRRQVTAAPQQRFSVMFPNSIAMGNRHWSKRSTLFEPHTAADVDATCVERSVGMIASHIYGFVATTPHYAFLPAAHFAFVATAPHCALVAASRVRVSRPSMTTTTQVLSRSGVWLLGYVIVADKYLVAINDVPLVVLNVLCRRNLFGVYAFLLDSGGSSEADGGASGRSDDSATTLGVVLKMIHLDHSDLKSPWDLLRTTLRQLP</sequence>
<dbReference type="AlphaFoldDB" id="A0A485L263"/>
<feature type="transmembrane region" description="Helical" evidence="1">
    <location>
        <begin position="433"/>
        <end position="449"/>
    </location>
</feature>